<dbReference type="RefSeq" id="WP_116610111.1">
    <property type="nucleotide sequence ID" value="NZ_QEOB01000003.1"/>
</dbReference>
<feature type="transmembrane region" description="Helical" evidence="6">
    <location>
        <begin position="169"/>
        <end position="192"/>
    </location>
</feature>
<evidence type="ECO:0000313" key="7">
    <source>
        <dbReference type="EMBL" id="PVX85523.1"/>
    </source>
</evidence>
<feature type="transmembrane region" description="Helical" evidence="6">
    <location>
        <begin position="249"/>
        <end position="268"/>
    </location>
</feature>
<dbReference type="CDD" id="cd17370">
    <property type="entry name" value="MFS_MJ1317_like"/>
    <property type="match status" value="1"/>
</dbReference>
<organism evidence="7 8">
    <name type="scientific">Paraburkholderia unamae</name>
    <dbReference type="NCBI Taxonomy" id="219649"/>
    <lineage>
        <taxon>Bacteria</taxon>
        <taxon>Pseudomonadati</taxon>
        <taxon>Pseudomonadota</taxon>
        <taxon>Betaproteobacteria</taxon>
        <taxon>Burkholderiales</taxon>
        <taxon>Burkholderiaceae</taxon>
        <taxon>Paraburkholderia</taxon>
    </lineage>
</organism>
<evidence type="ECO:0000313" key="8">
    <source>
        <dbReference type="Proteomes" id="UP000245712"/>
    </source>
</evidence>
<evidence type="ECO:0000256" key="4">
    <source>
        <dbReference type="ARBA" id="ARBA00022989"/>
    </source>
</evidence>
<comment type="subcellular location">
    <subcellularLocation>
        <location evidence="1">Cell membrane</location>
        <topology evidence="1">Multi-pass membrane protein</topology>
    </subcellularLocation>
</comment>
<protein>
    <submittedName>
        <fullName evidence="7">MFS transporter</fullName>
    </submittedName>
</protein>
<feature type="transmembrane region" description="Helical" evidence="6">
    <location>
        <begin position="275"/>
        <end position="296"/>
    </location>
</feature>
<evidence type="ECO:0000256" key="5">
    <source>
        <dbReference type="ARBA" id="ARBA00023136"/>
    </source>
</evidence>
<evidence type="ECO:0000256" key="1">
    <source>
        <dbReference type="ARBA" id="ARBA00004651"/>
    </source>
</evidence>
<reference evidence="7 8" key="1">
    <citation type="submission" date="2018-05" db="EMBL/GenBank/DDBJ databases">
        <title>Genomic Encyclopedia of Type Strains, Phase IV (KMG-V): Genome sequencing to study the core and pangenomes of soil and plant-associated prokaryotes.</title>
        <authorList>
            <person name="Whitman W."/>
        </authorList>
    </citation>
    <scope>NUCLEOTIDE SEQUENCE [LARGE SCALE GENOMIC DNA]</scope>
    <source>
        <strain evidence="7 8">SCZa-39</strain>
    </source>
</reference>
<dbReference type="Gene3D" id="1.20.1250.20">
    <property type="entry name" value="MFS general substrate transporter like domains"/>
    <property type="match status" value="2"/>
</dbReference>
<keyword evidence="2" id="KW-1003">Cell membrane</keyword>
<feature type="transmembrane region" description="Helical" evidence="6">
    <location>
        <begin position="87"/>
        <end position="113"/>
    </location>
</feature>
<dbReference type="Proteomes" id="UP000245712">
    <property type="component" value="Unassembled WGS sequence"/>
</dbReference>
<dbReference type="EMBL" id="QEOB01000003">
    <property type="protein sequence ID" value="PVX85523.1"/>
    <property type="molecule type" value="Genomic_DNA"/>
</dbReference>
<dbReference type="InterPro" id="IPR052425">
    <property type="entry name" value="Uncharacterized_MFS-type"/>
</dbReference>
<evidence type="ECO:0000256" key="3">
    <source>
        <dbReference type="ARBA" id="ARBA00022692"/>
    </source>
</evidence>
<gene>
    <name evidence="7" type="ORF">C7402_10394</name>
</gene>
<sequence length="400" mass="43005">MNGTGGTFAARRAMRFVLLVGVLSLFADCTYEGARSVLGPWLATMGASATVIGVVVGFGELLGYGLRVVSGRLADASRQFWPITITGYVVQMSAVPLLALVHSWQLAAILIVLERTGKAIRNPPRDVMLASAAKRIGGYGWAFGIHEAFDQFGAMVGPLVVAAHGNYRFAFAVLAIPASINLCFVALARIAFPRPQDLEQREAEEAIVDRYPVDYWVYLAGAGLVAAGFADYPLIAYHWSIHRVIPADWVPLLYAVAMAVSGGASLLLGRLFDRYGFRVLIVLTIVAAAFAPLVFLAGRMEYVVLGAALWGMGMGVHESIIPAAVAPMVSRSRRASPFGVFTAAYGVCWFAGSALIGWIYDRSITGAVFFCVISQLLALPAFVWISRRNTPRRHSGVAGE</sequence>
<feature type="transmembrane region" description="Helical" evidence="6">
    <location>
        <begin position="338"/>
        <end position="360"/>
    </location>
</feature>
<dbReference type="Pfam" id="PF07690">
    <property type="entry name" value="MFS_1"/>
    <property type="match status" value="2"/>
</dbReference>
<dbReference type="InterPro" id="IPR036259">
    <property type="entry name" value="MFS_trans_sf"/>
</dbReference>
<keyword evidence="5 6" id="KW-0472">Membrane</keyword>
<accession>A0ABX5KUF8</accession>
<dbReference type="PANTHER" id="PTHR42688">
    <property type="entry name" value="CONSERVED PROTEIN"/>
    <property type="match status" value="1"/>
</dbReference>
<name>A0ABX5KUF8_9BURK</name>
<keyword evidence="4 6" id="KW-1133">Transmembrane helix</keyword>
<feature type="transmembrane region" description="Helical" evidence="6">
    <location>
        <begin position="302"/>
        <end position="326"/>
    </location>
</feature>
<keyword evidence="8" id="KW-1185">Reference proteome</keyword>
<dbReference type="SUPFAM" id="SSF103473">
    <property type="entry name" value="MFS general substrate transporter"/>
    <property type="match status" value="1"/>
</dbReference>
<proteinExistence type="predicted"/>
<evidence type="ECO:0000256" key="2">
    <source>
        <dbReference type="ARBA" id="ARBA00022475"/>
    </source>
</evidence>
<keyword evidence="3 6" id="KW-0812">Transmembrane</keyword>
<dbReference type="InterPro" id="IPR011701">
    <property type="entry name" value="MFS"/>
</dbReference>
<evidence type="ECO:0000256" key="6">
    <source>
        <dbReference type="SAM" id="Phobius"/>
    </source>
</evidence>
<dbReference type="PANTHER" id="PTHR42688:SF1">
    <property type="entry name" value="BLR5212 PROTEIN"/>
    <property type="match status" value="1"/>
</dbReference>
<feature type="transmembrane region" description="Helical" evidence="6">
    <location>
        <begin position="213"/>
        <end position="237"/>
    </location>
</feature>
<comment type="caution">
    <text evidence="7">The sequence shown here is derived from an EMBL/GenBank/DDBJ whole genome shotgun (WGS) entry which is preliminary data.</text>
</comment>
<feature type="transmembrane region" description="Helical" evidence="6">
    <location>
        <begin position="43"/>
        <end position="66"/>
    </location>
</feature>
<feature type="transmembrane region" description="Helical" evidence="6">
    <location>
        <begin position="366"/>
        <end position="385"/>
    </location>
</feature>